<dbReference type="InterPro" id="IPR015943">
    <property type="entry name" value="WD40/YVTN_repeat-like_dom_sf"/>
</dbReference>
<dbReference type="AlphaFoldDB" id="A0A4P9WUH4"/>
<gene>
    <name evidence="5" type="ORF">CAUPRSCDRAFT_12585</name>
</gene>
<keyword evidence="3" id="KW-0677">Repeat</keyword>
<protein>
    <submittedName>
        <fullName evidence="5">Uncharacterized protein</fullName>
    </submittedName>
</protein>
<name>A0A4P9WUH4_9FUNG</name>
<dbReference type="GO" id="GO:0048188">
    <property type="term" value="C:Set1C/COMPASS complex"/>
    <property type="evidence" value="ECO:0007669"/>
    <property type="project" value="TreeGrafter"/>
</dbReference>
<evidence type="ECO:0000256" key="1">
    <source>
        <dbReference type="ARBA" id="ARBA00004123"/>
    </source>
</evidence>
<dbReference type="Proteomes" id="UP000268535">
    <property type="component" value="Unassembled WGS sequence"/>
</dbReference>
<organism evidence="5 6">
    <name type="scientific">Caulochytrium protostelioides</name>
    <dbReference type="NCBI Taxonomy" id="1555241"/>
    <lineage>
        <taxon>Eukaryota</taxon>
        <taxon>Fungi</taxon>
        <taxon>Fungi incertae sedis</taxon>
        <taxon>Chytridiomycota</taxon>
        <taxon>Chytridiomycota incertae sedis</taxon>
        <taxon>Chytridiomycetes</taxon>
        <taxon>Caulochytriales</taxon>
        <taxon>Caulochytriaceae</taxon>
        <taxon>Caulochytrium</taxon>
    </lineage>
</organism>
<reference evidence="6" key="1">
    <citation type="journal article" date="2018" name="Nat. Microbiol.">
        <title>Leveraging single-cell genomics to expand the fungal tree of life.</title>
        <authorList>
            <person name="Ahrendt S.R."/>
            <person name="Quandt C.A."/>
            <person name="Ciobanu D."/>
            <person name="Clum A."/>
            <person name="Salamov A."/>
            <person name="Andreopoulos B."/>
            <person name="Cheng J.F."/>
            <person name="Woyke T."/>
            <person name="Pelin A."/>
            <person name="Henrissat B."/>
            <person name="Reynolds N.K."/>
            <person name="Benny G.L."/>
            <person name="Smith M.E."/>
            <person name="James T.Y."/>
            <person name="Grigoriev I.V."/>
        </authorList>
    </citation>
    <scope>NUCLEOTIDE SEQUENCE [LARGE SCALE GENOMIC DNA]</scope>
    <source>
        <strain evidence="6">ATCC 52028</strain>
    </source>
</reference>
<keyword evidence="2" id="KW-0853">WD repeat</keyword>
<dbReference type="PANTHER" id="PTHR19861:SF0">
    <property type="entry name" value="WD REPEAT-CONTAINING PROTEIN 82"/>
    <property type="match status" value="1"/>
</dbReference>
<comment type="subcellular location">
    <subcellularLocation>
        <location evidence="1">Nucleus</location>
    </subcellularLocation>
</comment>
<evidence type="ECO:0000256" key="2">
    <source>
        <dbReference type="ARBA" id="ARBA00022574"/>
    </source>
</evidence>
<accession>A0A4P9WUH4</accession>
<evidence type="ECO:0000313" key="5">
    <source>
        <dbReference type="EMBL" id="RKO95718.1"/>
    </source>
</evidence>
<evidence type="ECO:0000313" key="6">
    <source>
        <dbReference type="Proteomes" id="UP000268535"/>
    </source>
</evidence>
<proteinExistence type="predicted"/>
<sequence>MEGLRSWERIAPHEGQSLLGPRDPKNAVAVIDGFDGSVRQLLRGHLNVDRLPLEGCFSPDGQFVWCGSQNGLLHAWEVATGQMVTANPSHSDPSKVVACNPKFLMMASADMQLAFWTQALPGV</sequence>
<evidence type="ECO:0000256" key="4">
    <source>
        <dbReference type="ARBA" id="ARBA00023242"/>
    </source>
</evidence>
<dbReference type="Gene3D" id="2.130.10.10">
    <property type="entry name" value="YVTN repeat-like/Quinoprotein amine dehydrogenase"/>
    <property type="match status" value="1"/>
</dbReference>
<evidence type="ECO:0000256" key="3">
    <source>
        <dbReference type="ARBA" id="ARBA00022737"/>
    </source>
</evidence>
<keyword evidence="4" id="KW-0539">Nucleus</keyword>
<dbReference type="SUPFAM" id="SSF50978">
    <property type="entry name" value="WD40 repeat-like"/>
    <property type="match status" value="1"/>
</dbReference>
<dbReference type="GO" id="GO:0003682">
    <property type="term" value="F:chromatin binding"/>
    <property type="evidence" value="ECO:0007669"/>
    <property type="project" value="TreeGrafter"/>
</dbReference>
<dbReference type="PANTHER" id="PTHR19861">
    <property type="entry name" value="WD40 REPEAT PROTEIN SWD2"/>
    <property type="match status" value="1"/>
</dbReference>
<dbReference type="InterPro" id="IPR036322">
    <property type="entry name" value="WD40_repeat_dom_sf"/>
</dbReference>
<dbReference type="InterPro" id="IPR037867">
    <property type="entry name" value="Swd2/WDR82"/>
</dbReference>
<dbReference type="EMBL" id="ML011057">
    <property type="protein sequence ID" value="RKO95718.1"/>
    <property type="molecule type" value="Genomic_DNA"/>
</dbReference>